<dbReference type="EMBL" id="JAJJMB010001069">
    <property type="protein sequence ID" value="KAI3959374.1"/>
    <property type="molecule type" value="Genomic_DNA"/>
</dbReference>
<sequence length="284" mass="32324">MPRKRNVFLHRNSDWIDMSYSGDDECGRSDGLHPVALPCDFTLQDIKKRAMYLENFLDGPDFDVYGLMLVPNMGQKQRIKITSDDVFRIYVQETRGMTSVFTVKSKSDYEVNLGSENRRNPVTPPNADQHVRHGGAGVTSPLTPPQMNSSEDGDCHQGTKRVPPAKRRIITEELGTPGSKRLRSLHDASCTPESEGDDTTPCPPARKMTHDELAEDNTFKNKQILEIVLELAKIKERFNWHTVKSNRKRLVVDCKDPSCRWRLRVQDGCSILLYNQLHQSSSHM</sequence>
<gene>
    <name evidence="2" type="ORF">MKW98_018964</name>
</gene>
<proteinExistence type="predicted"/>
<evidence type="ECO:0000313" key="2">
    <source>
        <dbReference type="EMBL" id="KAI3959374.1"/>
    </source>
</evidence>
<accession>A0AAD4TG62</accession>
<comment type="caution">
    <text evidence="2">The sequence shown here is derived from an EMBL/GenBank/DDBJ whole genome shotgun (WGS) entry which is preliminary data.</text>
</comment>
<name>A0AAD4TG62_9MAGN</name>
<evidence type="ECO:0000256" key="1">
    <source>
        <dbReference type="SAM" id="MobiDB-lite"/>
    </source>
</evidence>
<dbReference type="Proteomes" id="UP001202328">
    <property type="component" value="Unassembled WGS sequence"/>
</dbReference>
<organism evidence="2 3">
    <name type="scientific">Papaver atlanticum</name>
    <dbReference type="NCBI Taxonomy" id="357466"/>
    <lineage>
        <taxon>Eukaryota</taxon>
        <taxon>Viridiplantae</taxon>
        <taxon>Streptophyta</taxon>
        <taxon>Embryophyta</taxon>
        <taxon>Tracheophyta</taxon>
        <taxon>Spermatophyta</taxon>
        <taxon>Magnoliopsida</taxon>
        <taxon>Ranunculales</taxon>
        <taxon>Papaveraceae</taxon>
        <taxon>Papaveroideae</taxon>
        <taxon>Papaver</taxon>
    </lineage>
</organism>
<dbReference type="AlphaFoldDB" id="A0AAD4TG62"/>
<reference evidence="2" key="1">
    <citation type="submission" date="2022-04" db="EMBL/GenBank/DDBJ databases">
        <title>A functionally conserved STORR gene fusion in Papaver species that diverged 16.8 million years ago.</title>
        <authorList>
            <person name="Catania T."/>
        </authorList>
    </citation>
    <scope>NUCLEOTIDE SEQUENCE</scope>
    <source>
        <strain evidence="2">S-188037</strain>
    </source>
</reference>
<protein>
    <recommendedName>
        <fullName evidence="4">Transposase MuDR plant domain-containing protein</fullName>
    </recommendedName>
</protein>
<evidence type="ECO:0000313" key="3">
    <source>
        <dbReference type="Proteomes" id="UP001202328"/>
    </source>
</evidence>
<feature type="region of interest" description="Disordered" evidence="1">
    <location>
        <begin position="112"/>
        <end position="204"/>
    </location>
</feature>
<keyword evidence="3" id="KW-1185">Reference proteome</keyword>
<evidence type="ECO:0008006" key="4">
    <source>
        <dbReference type="Google" id="ProtNLM"/>
    </source>
</evidence>